<dbReference type="InterPro" id="IPR000390">
    <property type="entry name" value="Small_drug/metabolite_transptr"/>
</dbReference>
<dbReference type="SUPFAM" id="SSF103481">
    <property type="entry name" value="Multidrug resistance efflux transporter EmrE"/>
    <property type="match status" value="1"/>
</dbReference>
<gene>
    <name evidence="9" type="ORF">GCM10007971_15390</name>
</gene>
<evidence type="ECO:0000256" key="2">
    <source>
        <dbReference type="ARBA" id="ARBA00022448"/>
    </source>
</evidence>
<evidence type="ECO:0000256" key="7">
    <source>
        <dbReference type="RuleBase" id="RU003942"/>
    </source>
</evidence>
<name>A0A917XX48_9BACI</name>
<dbReference type="FunFam" id="1.10.3730.20:FF:000001">
    <property type="entry name" value="Quaternary ammonium compound resistance transporter SugE"/>
    <property type="match status" value="1"/>
</dbReference>
<dbReference type="GO" id="GO:0022857">
    <property type="term" value="F:transmembrane transporter activity"/>
    <property type="evidence" value="ECO:0007669"/>
    <property type="project" value="InterPro"/>
</dbReference>
<evidence type="ECO:0000313" key="10">
    <source>
        <dbReference type="Proteomes" id="UP000624041"/>
    </source>
</evidence>
<dbReference type="GO" id="GO:0005886">
    <property type="term" value="C:plasma membrane"/>
    <property type="evidence" value="ECO:0007669"/>
    <property type="project" value="UniProtKB-SubCell"/>
</dbReference>
<dbReference type="InterPro" id="IPR045324">
    <property type="entry name" value="Small_multidrug_res"/>
</dbReference>
<evidence type="ECO:0000256" key="3">
    <source>
        <dbReference type="ARBA" id="ARBA00022475"/>
    </source>
</evidence>
<evidence type="ECO:0000256" key="5">
    <source>
        <dbReference type="ARBA" id="ARBA00022989"/>
    </source>
</evidence>
<dbReference type="Proteomes" id="UP000624041">
    <property type="component" value="Unassembled WGS sequence"/>
</dbReference>
<dbReference type="EMBL" id="BMOS01000008">
    <property type="protein sequence ID" value="GGN56005.1"/>
    <property type="molecule type" value="Genomic_DNA"/>
</dbReference>
<proteinExistence type="inferred from homology"/>
<dbReference type="PANTHER" id="PTHR30561:SF1">
    <property type="entry name" value="MULTIDRUG TRANSPORTER EMRE"/>
    <property type="match status" value="1"/>
</dbReference>
<organism evidence="9 10">
    <name type="scientific">Oceanobacillus indicireducens</name>
    <dbReference type="NCBI Taxonomy" id="1004261"/>
    <lineage>
        <taxon>Bacteria</taxon>
        <taxon>Bacillati</taxon>
        <taxon>Bacillota</taxon>
        <taxon>Bacilli</taxon>
        <taxon>Bacillales</taxon>
        <taxon>Bacillaceae</taxon>
        <taxon>Oceanobacillus</taxon>
    </lineage>
</organism>
<dbReference type="PANTHER" id="PTHR30561">
    <property type="entry name" value="SMR FAMILY PROTON-DEPENDENT DRUG EFFLUX TRANSPORTER SUGE"/>
    <property type="match status" value="1"/>
</dbReference>
<dbReference type="InterPro" id="IPR037185">
    <property type="entry name" value="EmrE-like"/>
</dbReference>
<dbReference type="Pfam" id="PF00893">
    <property type="entry name" value="Multi_Drug_Res"/>
    <property type="match status" value="1"/>
</dbReference>
<keyword evidence="4 7" id="KW-0812">Transmembrane</keyword>
<dbReference type="RefSeq" id="WP_188856692.1">
    <property type="nucleotide sequence ID" value="NZ_BMOS01000008.1"/>
</dbReference>
<comment type="caution">
    <text evidence="9">The sequence shown here is derived from an EMBL/GenBank/DDBJ whole genome shotgun (WGS) entry which is preliminary data.</text>
</comment>
<comment type="similarity">
    <text evidence="7">Belongs to the drug/metabolite transporter (DMT) superfamily. Small multidrug resistance (SMR) (TC 2.A.7.1) family.</text>
</comment>
<dbReference type="AlphaFoldDB" id="A0A917XX48"/>
<keyword evidence="5 8" id="KW-1133">Transmembrane helix</keyword>
<evidence type="ECO:0000256" key="4">
    <source>
        <dbReference type="ARBA" id="ARBA00022692"/>
    </source>
</evidence>
<reference evidence="9" key="1">
    <citation type="journal article" date="2014" name="Int. J. Syst. Evol. Microbiol.">
        <title>Complete genome sequence of Corynebacterium casei LMG S-19264T (=DSM 44701T), isolated from a smear-ripened cheese.</title>
        <authorList>
            <consortium name="US DOE Joint Genome Institute (JGI-PGF)"/>
            <person name="Walter F."/>
            <person name="Albersmeier A."/>
            <person name="Kalinowski J."/>
            <person name="Ruckert C."/>
        </authorList>
    </citation>
    <scope>NUCLEOTIDE SEQUENCE</scope>
    <source>
        <strain evidence="9">JCM 17251</strain>
    </source>
</reference>
<protein>
    <submittedName>
        <fullName evidence="9">QacE family quaternary ammonium compound efflux SMR transporter</fullName>
    </submittedName>
</protein>
<feature type="transmembrane region" description="Helical" evidence="8">
    <location>
        <begin position="58"/>
        <end position="79"/>
    </location>
</feature>
<sequence length="103" mass="11027">MNAFVLLVFAIISEVFGSSFLKLTNGFKKILPTLGVIIGYGTAFYTLSLTLTELPLGLVYAIWAGMGTALTAIVGIVVYKEVFNMKKLTGILLIIAGVVLLNI</sequence>
<evidence type="ECO:0000256" key="8">
    <source>
        <dbReference type="SAM" id="Phobius"/>
    </source>
</evidence>
<accession>A0A917XX48</accession>
<keyword evidence="2" id="KW-0813">Transport</keyword>
<keyword evidence="3" id="KW-1003">Cell membrane</keyword>
<keyword evidence="10" id="KW-1185">Reference proteome</keyword>
<evidence type="ECO:0000256" key="1">
    <source>
        <dbReference type="ARBA" id="ARBA00004651"/>
    </source>
</evidence>
<dbReference type="Gene3D" id="1.10.3730.20">
    <property type="match status" value="1"/>
</dbReference>
<feature type="transmembrane region" description="Helical" evidence="8">
    <location>
        <begin position="33"/>
        <end position="51"/>
    </location>
</feature>
<evidence type="ECO:0000313" key="9">
    <source>
        <dbReference type="EMBL" id="GGN56005.1"/>
    </source>
</evidence>
<keyword evidence="6 8" id="KW-0472">Membrane</keyword>
<reference evidence="9" key="2">
    <citation type="submission" date="2020-09" db="EMBL/GenBank/DDBJ databases">
        <authorList>
            <person name="Sun Q."/>
            <person name="Ohkuma M."/>
        </authorList>
    </citation>
    <scope>NUCLEOTIDE SEQUENCE</scope>
    <source>
        <strain evidence="9">JCM 17251</strain>
    </source>
</reference>
<comment type="subcellular location">
    <subcellularLocation>
        <location evidence="1 7">Cell membrane</location>
        <topology evidence="1 7">Multi-pass membrane protein</topology>
    </subcellularLocation>
</comment>
<evidence type="ECO:0000256" key="6">
    <source>
        <dbReference type="ARBA" id="ARBA00023136"/>
    </source>
</evidence>